<evidence type="ECO:0000313" key="4">
    <source>
        <dbReference type="EMBL" id="MDC0707987.1"/>
    </source>
</evidence>
<dbReference type="InterPro" id="IPR027417">
    <property type="entry name" value="P-loop_NTPase"/>
</dbReference>
<dbReference type="InterPro" id="IPR038366">
    <property type="entry name" value="Znf_CppX_C4_sf"/>
</dbReference>
<dbReference type="EMBL" id="JAQNDM010000002">
    <property type="protein sequence ID" value="MDC0707987.1"/>
    <property type="molecule type" value="Genomic_DNA"/>
</dbReference>
<evidence type="ECO:0000259" key="3">
    <source>
        <dbReference type="SMART" id="SM00994"/>
    </source>
</evidence>
<dbReference type="Pfam" id="PF06689">
    <property type="entry name" value="zf-C4_ClpX"/>
    <property type="match status" value="1"/>
</dbReference>
<organism evidence="4 5">
    <name type="scientific">Stigmatella ashevillensis</name>
    <dbReference type="NCBI Taxonomy" id="2995309"/>
    <lineage>
        <taxon>Bacteria</taxon>
        <taxon>Pseudomonadati</taxon>
        <taxon>Myxococcota</taxon>
        <taxon>Myxococcia</taxon>
        <taxon>Myxococcales</taxon>
        <taxon>Cystobacterineae</taxon>
        <taxon>Archangiaceae</taxon>
        <taxon>Stigmatella</taxon>
    </lineage>
</organism>
<accession>A0ABT5D6W1</accession>
<evidence type="ECO:0000256" key="2">
    <source>
        <dbReference type="SAM" id="MobiDB-lite"/>
    </source>
</evidence>
<evidence type="ECO:0000256" key="1">
    <source>
        <dbReference type="PROSITE-ProRule" id="PRU00339"/>
    </source>
</evidence>
<feature type="compositionally biased region" description="Low complexity" evidence="2">
    <location>
        <begin position="185"/>
        <end position="194"/>
    </location>
</feature>
<proteinExistence type="predicted"/>
<feature type="repeat" description="TPR" evidence="1">
    <location>
        <begin position="24"/>
        <end position="57"/>
    </location>
</feature>
<keyword evidence="5" id="KW-1185">Reference proteome</keyword>
<comment type="caution">
    <text evidence="4">The sequence shown here is derived from an EMBL/GenBank/DDBJ whole genome shotgun (WGS) entry which is preliminary data.</text>
</comment>
<dbReference type="SMART" id="SM00994">
    <property type="entry name" value="zf-C4_ClpX"/>
    <property type="match status" value="1"/>
</dbReference>
<dbReference type="InterPro" id="IPR010603">
    <property type="entry name" value="Znf_CppX_C4"/>
</dbReference>
<evidence type="ECO:0000313" key="5">
    <source>
        <dbReference type="Proteomes" id="UP001221838"/>
    </source>
</evidence>
<dbReference type="Proteomes" id="UP001221838">
    <property type="component" value="Unassembled WGS sequence"/>
</dbReference>
<dbReference type="SUPFAM" id="SSF52540">
    <property type="entry name" value="P-loop containing nucleoside triphosphate hydrolases"/>
    <property type="match status" value="1"/>
</dbReference>
<sequence>MANPREHIRAAQAAELKGDIATAVSELIKAAELYRQTGSFARALQLLRHARSLDPEQEELSEEVKRLEWLPDSTRGRILEEPETREVDLELTAETTPELAGRQRIIDAAMRGVSPAGGKAGAQDEVQRWLVENGPDKEKKASGQTSAAGQRALEWALEHAEEEEALAAISRKGAPEDSAGEEAPGEMAAPSEPAKVSPEEPSLIERGPTRADPAMDAWCSFCCRPRGEVGELVAGPAGAFICTGCTGESRSLLGLTGPEVATARPQPSTPRPAAGPEVFELVGQAEPQALLEKGILAGARRMLILGPEGVGKTLWFHALAKRAMGTVVSLETLEQGSGNGLVLLEDVDRLPAEAQIRLGTFLSRHPDRVVMMSARGSLSAEPPFKLRGGTGSLLVRTTEALSKAVQGTMPLSLLEQVQLCVALQAPTEAEYAEIARRRLAPRAPESTVSPEVISLFAAEAARSPRAGHELNALLNRVLAGAWSLDTAKPSKPAPKRRRRKEPA</sequence>
<feature type="domain" description="ATP-dependent Clp protease ATP-binding subunit ClpX zinc ribbon" evidence="3">
    <location>
        <begin position="216"/>
        <end position="256"/>
    </location>
</feature>
<reference evidence="4 5" key="1">
    <citation type="submission" date="2022-11" db="EMBL/GenBank/DDBJ databases">
        <title>Minimal conservation of predation-associated metabolite biosynthetic gene clusters underscores biosynthetic potential of Myxococcota including descriptions for ten novel species: Archangium lansinium sp. nov., Myxococcus landrumus sp. nov., Nannocystis bai.</title>
        <authorList>
            <person name="Ahearne A."/>
            <person name="Stevens C."/>
            <person name="Dowd S."/>
        </authorList>
    </citation>
    <scope>NUCLEOTIDE SEQUENCE [LARGE SCALE GENOMIC DNA]</scope>
    <source>
        <strain evidence="4 5">NCWAL01</strain>
    </source>
</reference>
<dbReference type="InterPro" id="IPR019734">
    <property type="entry name" value="TPR_rpt"/>
</dbReference>
<keyword evidence="1" id="KW-0802">TPR repeat</keyword>
<protein>
    <submittedName>
        <fullName evidence="4">ClpX C4-type zinc finger protein</fullName>
    </submittedName>
</protein>
<dbReference type="PROSITE" id="PS50005">
    <property type="entry name" value="TPR"/>
    <property type="match status" value="1"/>
</dbReference>
<dbReference type="Gene3D" id="6.20.220.10">
    <property type="entry name" value="ClpX chaperone, C4-type zinc finger domain"/>
    <property type="match status" value="1"/>
</dbReference>
<dbReference type="RefSeq" id="WP_272135386.1">
    <property type="nucleotide sequence ID" value="NZ_JAQNDM010000002.1"/>
</dbReference>
<gene>
    <name evidence="4" type="ORF">POL68_05845</name>
</gene>
<name>A0ABT5D6W1_9BACT</name>
<feature type="region of interest" description="Disordered" evidence="2">
    <location>
        <begin position="169"/>
        <end position="209"/>
    </location>
</feature>